<comment type="caution">
    <text evidence="8">The sequence shown here is derived from an EMBL/GenBank/DDBJ whole genome shotgun (WGS) entry which is preliminary data.</text>
</comment>
<feature type="compositionally biased region" description="Polar residues" evidence="5">
    <location>
        <begin position="611"/>
        <end position="621"/>
    </location>
</feature>
<dbReference type="SMART" id="SM00249">
    <property type="entry name" value="PHD"/>
    <property type="match status" value="1"/>
</dbReference>
<name>A0A6A1VSW6_9ROSI</name>
<feature type="compositionally biased region" description="Polar residues" evidence="5">
    <location>
        <begin position="495"/>
        <end position="524"/>
    </location>
</feature>
<reference evidence="8 9" key="1">
    <citation type="journal article" date="2019" name="Plant Biotechnol. J.">
        <title>The red bayberry genome and genetic basis of sex determination.</title>
        <authorList>
            <person name="Jia H.M."/>
            <person name="Jia H.J."/>
            <person name="Cai Q.L."/>
            <person name="Wang Y."/>
            <person name="Zhao H.B."/>
            <person name="Yang W.F."/>
            <person name="Wang G.Y."/>
            <person name="Li Y.H."/>
            <person name="Zhan D.L."/>
            <person name="Shen Y.T."/>
            <person name="Niu Q.F."/>
            <person name="Chang L."/>
            <person name="Qiu J."/>
            <person name="Zhao L."/>
            <person name="Xie H.B."/>
            <person name="Fu W.Y."/>
            <person name="Jin J."/>
            <person name="Li X.W."/>
            <person name="Jiao Y."/>
            <person name="Zhou C.C."/>
            <person name="Tu T."/>
            <person name="Chai C.Y."/>
            <person name="Gao J.L."/>
            <person name="Fan L.J."/>
            <person name="van de Weg E."/>
            <person name="Wang J.Y."/>
            <person name="Gao Z.S."/>
        </authorList>
    </citation>
    <scope>NUCLEOTIDE SEQUENCE [LARGE SCALE GENOMIC DNA]</scope>
    <source>
        <tissue evidence="8">Leaves</tissue>
    </source>
</reference>
<gene>
    <name evidence="8" type="ORF">CJ030_MR4G001420</name>
</gene>
<feature type="region of interest" description="Disordered" evidence="5">
    <location>
        <begin position="157"/>
        <end position="199"/>
    </location>
</feature>
<evidence type="ECO:0008006" key="10">
    <source>
        <dbReference type="Google" id="ProtNLM"/>
    </source>
</evidence>
<keyword evidence="2 4" id="KW-0863">Zinc-finger</keyword>
<dbReference type="InterPro" id="IPR001025">
    <property type="entry name" value="BAH_dom"/>
</dbReference>
<evidence type="ECO:0000259" key="7">
    <source>
        <dbReference type="PROSITE" id="PS51038"/>
    </source>
</evidence>
<dbReference type="InterPro" id="IPR056699">
    <property type="entry name" value="DUF7797"/>
</dbReference>
<dbReference type="Proteomes" id="UP000516437">
    <property type="component" value="Chromosome 4"/>
</dbReference>
<dbReference type="Pfam" id="PF01426">
    <property type="entry name" value="BAH"/>
    <property type="match status" value="1"/>
</dbReference>
<dbReference type="GO" id="GO:0008270">
    <property type="term" value="F:zinc ion binding"/>
    <property type="evidence" value="ECO:0007669"/>
    <property type="project" value="UniProtKB-KW"/>
</dbReference>
<dbReference type="PROSITE" id="PS50016">
    <property type="entry name" value="ZF_PHD_2"/>
    <property type="match status" value="1"/>
</dbReference>
<dbReference type="SUPFAM" id="SSF57903">
    <property type="entry name" value="FYVE/PHD zinc finger"/>
    <property type="match status" value="1"/>
</dbReference>
<evidence type="ECO:0000256" key="5">
    <source>
        <dbReference type="SAM" id="MobiDB-lite"/>
    </source>
</evidence>
<dbReference type="InterPro" id="IPR043151">
    <property type="entry name" value="BAH_sf"/>
</dbReference>
<dbReference type="GO" id="GO:0003682">
    <property type="term" value="F:chromatin binding"/>
    <property type="evidence" value="ECO:0007669"/>
    <property type="project" value="InterPro"/>
</dbReference>
<dbReference type="Gene3D" id="3.30.40.10">
    <property type="entry name" value="Zinc/RING finger domain, C3HC4 (zinc finger)"/>
    <property type="match status" value="1"/>
</dbReference>
<evidence type="ECO:0000256" key="2">
    <source>
        <dbReference type="ARBA" id="ARBA00022771"/>
    </source>
</evidence>
<feature type="region of interest" description="Disordered" evidence="5">
    <location>
        <begin position="678"/>
        <end position="701"/>
    </location>
</feature>
<dbReference type="OrthoDB" id="787137at2759"/>
<dbReference type="PROSITE" id="PS51038">
    <property type="entry name" value="BAH"/>
    <property type="match status" value="1"/>
</dbReference>
<keyword evidence="3" id="KW-0862">Zinc</keyword>
<evidence type="ECO:0000256" key="1">
    <source>
        <dbReference type="ARBA" id="ARBA00022723"/>
    </source>
</evidence>
<feature type="compositionally biased region" description="Polar residues" evidence="5">
    <location>
        <begin position="555"/>
        <end position="566"/>
    </location>
</feature>
<dbReference type="PROSITE" id="PS01359">
    <property type="entry name" value="ZF_PHD_1"/>
    <property type="match status" value="1"/>
</dbReference>
<dbReference type="EMBL" id="RXIC02000022">
    <property type="protein sequence ID" value="KAB1215136.1"/>
    <property type="molecule type" value="Genomic_DNA"/>
</dbReference>
<feature type="compositionally biased region" description="Polar residues" evidence="5">
    <location>
        <begin position="534"/>
        <end position="547"/>
    </location>
</feature>
<feature type="compositionally biased region" description="Basic and acidic residues" evidence="5">
    <location>
        <begin position="585"/>
        <end position="603"/>
    </location>
</feature>
<dbReference type="InterPro" id="IPR001965">
    <property type="entry name" value="Znf_PHD"/>
</dbReference>
<feature type="compositionally biased region" description="Polar residues" evidence="5">
    <location>
        <begin position="157"/>
        <end position="168"/>
    </location>
</feature>
<proteinExistence type="predicted"/>
<dbReference type="Gene3D" id="2.30.30.490">
    <property type="match status" value="1"/>
</dbReference>
<dbReference type="Pfam" id="PF00628">
    <property type="entry name" value="PHD"/>
    <property type="match status" value="1"/>
</dbReference>
<evidence type="ECO:0000313" key="9">
    <source>
        <dbReference type="Proteomes" id="UP000516437"/>
    </source>
</evidence>
<protein>
    <recommendedName>
        <fullName evidence="10">PHD finger protein</fullName>
    </recommendedName>
</protein>
<evidence type="ECO:0000256" key="4">
    <source>
        <dbReference type="PROSITE-ProRule" id="PRU00146"/>
    </source>
</evidence>
<keyword evidence="9" id="KW-1185">Reference proteome</keyword>
<dbReference type="InterPro" id="IPR019787">
    <property type="entry name" value="Znf_PHD-finger"/>
</dbReference>
<sequence length="845" mass="90990">MDSTASAEPVELMEASAVLIGETGVNENGEGDEELEARTSKRAKIGPGREAELKRVAEIVLLLSTMARMRGGKNPTEVEMELMAEARAKLVEACAALAPKDVVGREAIGAVIEDLGLNGKIKDQRLGFRAPKLTIKEKLDNAKRKMDESKNFAAHTAYTSHPVQTSSGALAETRGPSHTLRSLPADKPTHSAISSGGIPASLPLGHAPATVTSTSVQYQMPANEVRPAMVSRGGPSSHLGRDSSSLSLPKVERAQFKLDGGSNGSTYASQLQANSSANQPLLNAPTWSIQAQSASTAKSGQDNKVPTHTSAMVEGNIDANISRVATQAPRDQSFRPFITQTTSGNLPSIHQPLQGMSFVSAPSLANNHSEIVKLIQKLLQPQCPDHPKWTPPSRDYMNKALTCQTCQLTINEVDNVLLCDACEKGYHLKCMQPNQKGIPRGEWHCMKCLALTQGKPLPPKYGRVMRSSTNQPNVSPDMAVKASSSEKKAGALDSKFNQQKVTTNGSSGLQSPGQTNTASASHVESVSDIKIQNVRETQGDNSASSSHIVDENPFSGASQNMPSKSSEAACGSPPVGSSSGKSAQHIKDCEVSTHEEGSLERKTQPPAKVSETVSNRSDLSQPFHNSQVVDWTNLPNCVQVPSKNCPDNDLSVKELEKSHKLDYTSGYDTKRNEQLVAQTNPSGGLQPSTVASERSGSPSDALHDVEWIGNVVQVLDAKSFYQSCRSMWEDSKTGSKWVTVTRGYFPGDLPENVGRPCAPESNEVYESNHESTVMAGLIRGPCEVLPSAKFSEESERRSQARLDANNGLQPVFLCKYVSSFLTSRNCIVLLKVAFKRSLSISFMWF</sequence>
<evidence type="ECO:0000259" key="6">
    <source>
        <dbReference type="PROSITE" id="PS50016"/>
    </source>
</evidence>
<evidence type="ECO:0000256" key="3">
    <source>
        <dbReference type="ARBA" id="ARBA00022833"/>
    </source>
</evidence>
<feature type="compositionally biased region" description="Polar residues" evidence="5">
    <location>
        <begin position="678"/>
        <end position="698"/>
    </location>
</feature>
<dbReference type="PANTHER" id="PTHR47527:SF3">
    <property type="entry name" value="RING_FYVE_PHD ZINC FINGER SUPERFAMILY PROTEIN"/>
    <property type="match status" value="1"/>
</dbReference>
<keyword evidence="1" id="KW-0479">Metal-binding</keyword>
<feature type="compositionally biased region" description="Low complexity" evidence="5">
    <location>
        <begin position="571"/>
        <end position="582"/>
    </location>
</feature>
<evidence type="ECO:0000313" key="8">
    <source>
        <dbReference type="EMBL" id="KAB1215136.1"/>
    </source>
</evidence>
<dbReference type="InterPro" id="IPR019786">
    <property type="entry name" value="Zinc_finger_PHD-type_CS"/>
</dbReference>
<feature type="compositionally biased region" description="Low complexity" evidence="5">
    <location>
        <begin position="236"/>
        <end position="247"/>
    </location>
</feature>
<feature type="domain" description="BAH" evidence="7">
    <location>
        <begin position="698"/>
        <end position="829"/>
    </location>
</feature>
<feature type="region of interest" description="Disordered" evidence="5">
    <location>
        <begin position="459"/>
        <end position="621"/>
    </location>
</feature>
<organism evidence="8 9">
    <name type="scientific">Morella rubra</name>
    <name type="common">Chinese bayberry</name>
    <dbReference type="NCBI Taxonomy" id="262757"/>
    <lineage>
        <taxon>Eukaryota</taxon>
        <taxon>Viridiplantae</taxon>
        <taxon>Streptophyta</taxon>
        <taxon>Embryophyta</taxon>
        <taxon>Tracheophyta</taxon>
        <taxon>Spermatophyta</taxon>
        <taxon>Magnoliopsida</taxon>
        <taxon>eudicotyledons</taxon>
        <taxon>Gunneridae</taxon>
        <taxon>Pentapetalae</taxon>
        <taxon>rosids</taxon>
        <taxon>fabids</taxon>
        <taxon>Fagales</taxon>
        <taxon>Myricaceae</taxon>
        <taxon>Morella</taxon>
    </lineage>
</organism>
<dbReference type="InterPro" id="IPR013083">
    <property type="entry name" value="Znf_RING/FYVE/PHD"/>
</dbReference>
<accession>A0A6A1VSW6</accession>
<feature type="region of interest" description="Disordered" evidence="5">
    <location>
        <begin position="227"/>
        <end position="247"/>
    </location>
</feature>
<dbReference type="InterPro" id="IPR011011">
    <property type="entry name" value="Znf_FYVE_PHD"/>
</dbReference>
<dbReference type="AlphaFoldDB" id="A0A6A1VSW6"/>
<dbReference type="PANTHER" id="PTHR47527">
    <property type="entry name" value="RING/FYVE/PHD ZINC FINGER SUPERFAMILY PROTEIN"/>
    <property type="match status" value="1"/>
</dbReference>
<feature type="domain" description="PHD-type" evidence="6">
    <location>
        <begin position="400"/>
        <end position="451"/>
    </location>
</feature>
<dbReference type="Pfam" id="PF25073">
    <property type="entry name" value="DUF7797"/>
    <property type="match status" value="1"/>
</dbReference>